<evidence type="ECO:0000313" key="2">
    <source>
        <dbReference type="Proteomes" id="UP000546257"/>
    </source>
</evidence>
<sequence>MEIDTAALIRYDLCHESESDLLLGSLQTLYNNEEQFGEQVLGGQQWERYRFEGDLQLTDDSLGVFDSVKTFVSFETRHLIDAVTVAELSEEQVKEIEEEEANRTQYVIDDLAEQLSGVAEKIPTVAPTDFNRQPIQFYVEPPEAQQVFGDSGDVSDELLAQFLEENREELSKIHYGIDHQQSLLNGEDLIAPQGTAFPWGKLTVFNLTSPPESETDFEPIWLRRLRPPFVFS</sequence>
<keyword evidence="2" id="KW-1185">Reference proteome</keyword>
<reference evidence="1 2" key="1">
    <citation type="submission" date="2020-08" db="EMBL/GenBank/DDBJ databases">
        <authorList>
            <person name="Seo M.-J."/>
        </authorList>
    </citation>
    <scope>NUCLEOTIDE SEQUENCE [LARGE SCALE GENOMIC DNA]</scope>
    <source>
        <strain evidence="1 2">MBLA0160</strain>
    </source>
</reference>
<evidence type="ECO:0000313" key="1">
    <source>
        <dbReference type="EMBL" id="MBB6645779.1"/>
    </source>
</evidence>
<dbReference type="AlphaFoldDB" id="A0A7J9SI20"/>
<proteinExistence type="predicted"/>
<comment type="caution">
    <text evidence="1">The sequence shown here is derived from an EMBL/GenBank/DDBJ whole genome shotgun (WGS) entry which is preliminary data.</text>
</comment>
<name>A0A7J9SI20_9EURY</name>
<dbReference type="Proteomes" id="UP000546257">
    <property type="component" value="Unassembled WGS sequence"/>
</dbReference>
<organism evidence="1 2">
    <name type="scientific">Halobellus ruber</name>
    <dbReference type="NCBI Taxonomy" id="2761102"/>
    <lineage>
        <taxon>Archaea</taxon>
        <taxon>Methanobacteriati</taxon>
        <taxon>Methanobacteriota</taxon>
        <taxon>Stenosarchaea group</taxon>
        <taxon>Halobacteria</taxon>
        <taxon>Halobacteriales</taxon>
        <taxon>Haloferacaceae</taxon>
        <taxon>Halobellus</taxon>
    </lineage>
</organism>
<accession>A0A7J9SI20</accession>
<gene>
    <name evidence="1" type="ORF">H5V44_05670</name>
</gene>
<protein>
    <submittedName>
        <fullName evidence="1">Uncharacterized protein</fullName>
    </submittedName>
</protein>
<dbReference type="RefSeq" id="WP_185192153.1">
    <property type="nucleotide sequence ID" value="NZ_JACKXD010000002.1"/>
</dbReference>
<dbReference type="EMBL" id="JACKXD010000002">
    <property type="protein sequence ID" value="MBB6645779.1"/>
    <property type="molecule type" value="Genomic_DNA"/>
</dbReference>